<dbReference type="Gene3D" id="3.40.50.11210">
    <property type="entry name" value="Rap/Ran-GAP"/>
    <property type="match status" value="1"/>
</dbReference>
<evidence type="ECO:0000256" key="2">
    <source>
        <dbReference type="SAM" id="MobiDB-lite"/>
    </source>
</evidence>
<dbReference type="GO" id="GO:0051056">
    <property type="term" value="P:regulation of small GTPase mediated signal transduction"/>
    <property type="evidence" value="ECO:0007669"/>
    <property type="project" value="InterPro"/>
</dbReference>
<dbReference type="Pfam" id="PF21022">
    <property type="entry name" value="Rap-GAP_dimer"/>
    <property type="match status" value="1"/>
</dbReference>
<dbReference type="FunFam" id="3.40.50.11210:FF:000001">
    <property type="entry name" value="Ral GTPase-activating protein subunit alpha-1 isoform 1"/>
    <property type="match status" value="1"/>
</dbReference>
<dbReference type="PANTHER" id="PTHR15711">
    <property type="entry name" value="RAP GTPASE-ACTIVATING PROTEIN"/>
    <property type="match status" value="1"/>
</dbReference>
<dbReference type="Proteomes" id="UP001152795">
    <property type="component" value="Unassembled WGS sequence"/>
</dbReference>
<dbReference type="OrthoDB" id="2499658at2759"/>
<dbReference type="GO" id="GO:0005737">
    <property type="term" value="C:cytoplasm"/>
    <property type="evidence" value="ECO:0007669"/>
    <property type="project" value="TreeGrafter"/>
</dbReference>
<dbReference type="EMBL" id="CACRXK020000164">
    <property type="protein sequence ID" value="CAB3979064.1"/>
    <property type="molecule type" value="Genomic_DNA"/>
</dbReference>
<feature type="coiled-coil region" evidence="1">
    <location>
        <begin position="671"/>
        <end position="705"/>
    </location>
</feature>
<dbReference type="SUPFAM" id="SSF111347">
    <property type="entry name" value="Rap/Ran-GAP"/>
    <property type="match status" value="1"/>
</dbReference>
<protein>
    <submittedName>
        <fullName evidence="3">Rap1 GTPase-activating 1-like isoform X1</fullName>
    </submittedName>
</protein>
<dbReference type="InterPro" id="IPR011990">
    <property type="entry name" value="TPR-like_helical_dom_sf"/>
</dbReference>
<dbReference type="InterPro" id="IPR050989">
    <property type="entry name" value="Rap1_Ran_GAP"/>
</dbReference>
<evidence type="ECO:0000256" key="1">
    <source>
        <dbReference type="SAM" id="Coils"/>
    </source>
</evidence>
<feature type="compositionally biased region" description="Basic and acidic residues" evidence="2">
    <location>
        <begin position="40"/>
        <end position="50"/>
    </location>
</feature>
<dbReference type="InterPro" id="IPR035974">
    <property type="entry name" value="Rap/Ran-GAP_sf"/>
</dbReference>
<dbReference type="GO" id="GO:0005096">
    <property type="term" value="F:GTPase activator activity"/>
    <property type="evidence" value="ECO:0007669"/>
    <property type="project" value="InterPro"/>
</dbReference>
<feature type="compositionally biased region" description="Basic residues" evidence="2">
    <location>
        <begin position="497"/>
        <end position="508"/>
    </location>
</feature>
<comment type="caution">
    <text evidence="3">The sequence shown here is derived from an EMBL/GenBank/DDBJ whole genome shotgun (WGS) entry which is preliminary data.</text>
</comment>
<evidence type="ECO:0000313" key="4">
    <source>
        <dbReference type="Proteomes" id="UP001152795"/>
    </source>
</evidence>
<accession>A0A6S7FHN1</accession>
<dbReference type="PANTHER" id="PTHR15711:SF32">
    <property type="entry name" value="RAP GTPASE ACTIVATING PROTEIN 1, ISOFORM H"/>
    <property type="match status" value="1"/>
</dbReference>
<organism evidence="3 4">
    <name type="scientific">Paramuricea clavata</name>
    <name type="common">Red gorgonian</name>
    <name type="synonym">Violescent sea-whip</name>
    <dbReference type="NCBI Taxonomy" id="317549"/>
    <lineage>
        <taxon>Eukaryota</taxon>
        <taxon>Metazoa</taxon>
        <taxon>Cnidaria</taxon>
        <taxon>Anthozoa</taxon>
        <taxon>Octocorallia</taxon>
        <taxon>Malacalcyonacea</taxon>
        <taxon>Plexauridae</taxon>
        <taxon>Paramuricea</taxon>
    </lineage>
</organism>
<evidence type="ECO:0000313" key="3">
    <source>
        <dbReference type="EMBL" id="CAB3979064.1"/>
    </source>
</evidence>
<feature type="region of interest" description="Disordered" evidence="2">
    <location>
        <begin position="31"/>
        <end position="50"/>
    </location>
</feature>
<sequence>MDLNNEEFFKFLSRVQSDRLDDQRCTLTPAMSQNSVDSVEAGRKSPEKKEPIDEVLLAGKPYPLVVLPVTGDYWQEGTNHVCEFDKRGKHIIKKIDEDDLVIEDDMGYSVYKNFFKKQEHLNFTAYTSLGSLLLSLKFEENCAGNGEKDGDIVRIILRSSDRTIQGAISSKELPPCPGPRDIVKQFVPDLLEDFSELHFQPAIYPKASSLISRFDEHGHAEKFKVGVIYQKSQQTSEGQLFSNKSHSKAMHDFLQILGEEVDLLGFKGYNGGLDTKNQQTGRKSVYTTYKGREIMFHVSTLLPYTNGDAQQLQRKRHIGNDIIAIIFQDENTPFCPSSIRSSFLHIFIVVQVEEAYSKNTRYKITVTSKEDVPEFGPSLPNPAVFSKNDPHLRDFLLIKLLNAELAAFKAKQFSTLMERTRKLLFEDLVSTLSKKSQEMLSPGDGVGGGQSKGRILHSLRNAFRSESLRGESLDRDVTAQRSKSLENLAHDDELDKTKKKRPHTHGYIKRYSVSGDRTRRAFRPKAKTMFHAPPLSAVDTAEAREHMISTQPGANDGDVSPTFSRRDESPSGSFHILDTDQAKSASLMRAKSLESGETKEPLSPDKFREDETTTHRKVNGLIPSPRNRKKVNFGSLDRNSPASARRGGPSSTDVPFIENKVGKVEEDGNLIAQLRGDLYRLAGEKARLQRENDRLRDDVKSIREAMTKQAQDLCESQNKLNSLLADNKLPASSV</sequence>
<dbReference type="PROSITE" id="PS50085">
    <property type="entry name" value="RAPGAP"/>
    <property type="match status" value="1"/>
</dbReference>
<dbReference type="AlphaFoldDB" id="A0A6S7FHN1"/>
<name>A0A6S7FHN1_PARCT</name>
<dbReference type="SMART" id="SM00390">
    <property type="entry name" value="GoLoco"/>
    <property type="match status" value="1"/>
</dbReference>
<feature type="region of interest" description="Disordered" evidence="2">
    <location>
        <begin position="549"/>
        <end position="655"/>
    </location>
</feature>
<feature type="region of interest" description="Disordered" evidence="2">
    <location>
        <begin position="470"/>
        <end position="519"/>
    </location>
</feature>
<dbReference type="Gene3D" id="1.25.40.10">
    <property type="entry name" value="Tetratricopeptide repeat domain"/>
    <property type="match status" value="1"/>
</dbReference>
<feature type="compositionally biased region" description="Basic and acidic residues" evidence="2">
    <location>
        <begin position="591"/>
        <end position="614"/>
    </location>
</feature>
<keyword evidence="4" id="KW-1185">Reference proteome</keyword>
<dbReference type="InterPro" id="IPR000331">
    <property type="entry name" value="Rap/Ran_GAP_dom"/>
</dbReference>
<reference evidence="3" key="1">
    <citation type="submission" date="2020-04" db="EMBL/GenBank/DDBJ databases">
        <authorList>
            <person name="Alioto T."/>
            <person name="Alioto T."/>
            <person name="Gomez Garrido J."/>
        </authorList>
    </citation>
    <scope>NUCLEOTIDE SEQUENCE</scope>
    <source>
        <strain evidence="3">A484AB</strain>
    </source>
</reference>
<dbReference type="InterPro" id="IPR003109">
    <property type="entry name" value="GoLoco_motif"/>
</dbReference>
<gene>
    <name evidence="3" type="ORF">PACLA_8A014921</name>
</gene>
<proteinExistence type="predicted"/>
<keyword evidence="1" id="KW-0175">Coiled coil</keyword>
<dbReference type="PROSITE" id="PS50877">
    <property type="entry name" value="GOLOCO"/>
    <property type="match status" value="1"/>
</dbReference>
<dbReference type="Pfam" id="PF02145">
    <property type="entry name" value="Rap_GAP"/>
    <property type="match status" value="1"/>
</dbReference>